<reference evidence="2 3" key="1">
    <citation type="submission" date="2019-06" db="EMBL/GenBank/DDBJ databases">
        <title>Draft genomes of female and male turbot (Scophthalmus maximus).</title>
        <authorList>
            <person name="Xu H."/>
            <person name="Xu X.-W."/>
            <person name="Shao C."/>
            <person name="Chen S."/>
        </authorList>
    </citation>
    <scope>NUCLEOTIDE SEQUENCE [LARGE SCALE GENOMIC DNA]</scope>
    <source>
        <strain evidence="2">Ysfricsl-2016a</strain>
        <tissue evidence="2">Blood</tissue>
    </source>
</reference>
<dbReference type="Proteomes" id="UP000438429">
    <property type="component" value="Unassembled WGS sequence"/>
</dbReference>
<name>A0A6A4SBC9_SCOMX</name>
<evidence type="ECO:0000256" key="1">
    <source>
        <dbReference type="SAM" id="MobiDB-lite"/>
    </source>
</evidence>
<gene>
    <name evidence="2" type="ORF">F2P81_019221</name>
</gene>
<dbReference type="AlphaFoldDB" id="A0A6A4SBC9"/>
<accession>A0A6A4SBC9</accession>
<organism evidence="2 3">
    <name type="scientific">Scophthalmus maximus</name>
    <name type="common">Turbot</name>
    <name type="synonym">Psetta maxima</name>
    <dbReference type="NCBI Taxonomy" id="52904"/>
    <lineage>
        <taxon>Eukaryota</taxon>
        <taxon>Metazoa</taxon>
        <taxon>Chordata</taxon>
        <taxon>Craniata</taxon>
        <taxon>Vertebrata</taxon>
        <taxon>Euteleostomi</taxon>
        <taxon>Actinopterygii</taxon>
        <taxon>Neopterygii</taxon>
        <taxon>Teleostei</taxon>
        <taxon>Neoteleostei</taxon>
        <taxon>Acanthomorphata</taxon>
        <taxon>Carangaria</taxon>
        <taxon>Pleuronectiformes</taxon>
        <taxon>Pleuronectoidei</taxon>
        <taxon>Scophthalmidae</taxon>
        <taxon>Scophthalmus</taxon>
    </lineage>
</organism>
<feature type="region of interest" description="Disordered" evidence="1">
    <location>
        <begin position="59"/>
        <end position="112"/>
    </location>
</feature>
<sequence length="185" mass="20959">MADYDSVIKNGGVNVHLTGVLAVGRFRLRNPPPCCRSTEDISLNADPVNQRMQQSNAVSGFFPSPPPGESGVWDRTQRRQRSSDPTLMAKKNFSAGSQESEGSGCTDHPRLDVGRKEHNTFHKRIMMPIHHLNLKRVGGLPLLFHKLDSLLWYQHSYHKNDHLIKRSYGTYDMFDGESQSEEEDL</sequence>
<evidence type="ECO:0000313" key="3">
    <source>
        <dbReference type="Proteomes" id="UP000438429"/>
    </source>
</evidence>
<comment type="caution">
    <text evidence="2">The sequence shown here is derived from an EMBL/GenBank/DDBJ whole genome shotgun (WGS) entry which is preliminary data.</text>
</comment>
<protein>
    <submittedName>
        <fullName evidence="2">Uncharacterized protein</fullName>
    </submittedName>
</protein>
<proteinExistence type="predicted"/>
<evidence type="ECO:0000313" key="2">
    <source>
        <dbReference type="EMBL" id="KAF0028134.1"/>
    </source>
</evidence>
<feature type="compositionally biased region" description="Polar residues" evidence="1">
    <location>
        <begin position="94"/>
        <end position="103"/>
    </location>
</feature>
<dbReference type="EMBL" id="VEVO01000017">
    <property type="protein sequence ID" value="KAF0028134.1"/>
    <property type="molecule type" value="Genomic_DNA"/>
</dbReference>